<proteinExistence type="predicted"/>
<organism evidence="1">
    <name type="scientific">Arundo donax</name>
    <name type="common">Giant reed</name>
    <name type="synonym">Donax arundinaceus</name>
    <dbReference type="NCBI Taxonomy" id="35708"/>
    <lineage>
        <taxon>Eukaryota</taxon>
        <taxon>Viridiplantae</taxon>
        <taxon>Streptophyta</taxon>
        <taxon>Embryophyta</taxon>
        <taxon>Tracheophyta</taxon>
        <taxon>Spermatophyta</taxon>
        <taxon>Magnoliopsida</taxon>
        <taxon>Liliopsida</taxon>
        <taxon>Poales</taxon>
        <taxon>Poaceae</taxon>
        <taxon>PACMAD clade</taxon>
        <taxon>Arundinoideae</taxon>
        <taxon>Arundineae</taxon>
        <taxon>Arundo</taxon>
    </lineage>
</organism>
<reference evidence="1" key="2">
    <citation type="journal article" date="2015" name="Data Brief">
        <title>Shoot transcriptome of the giant reed, Arundo donax.</title>
        <authorList>
            <person name="Barrero R.A."/>
            <person name="Guerrero F.D."/>
            <person name="Moolhuijzen P."/>
            <person name="Goolsby J.A."/>
            <person name="Tidwell J."/>
            <person name="Bellgard S.E."/>
            <person name="Bellgard M.I."/>
        </authorList>
    </citation>
    <scope>NUCLEOTIDE SEQUENCE</scope>
    <source>
        <tissue evidence="1">Shoot tissue taken approximately 20 cm above the soil surface</tissue>
    </source>
</reference>
<accession>A0A0A8ZSY6</accession>
<reference evidence="1" key="1">
    <citation type="submission" date="2014-09" db="EMBL/GenBank/DDBJ databases">
        <authorList>
            <person name="Magalhaes I.L.F."/>
            <person name="Oliveira U."/>
            <person name="Santos F.R."/>
            <person name="Vidigal T.H.D.A."/>
            <person name="Brescovit A.D."/>
            <person name="Santos A.J."/>
        </authorList>
    </citation>
    <scope>NUCLEOTIDE SEQUENCE</scope>
    <source>
        <tissue evidence="1">Shoot tissue taken approximately 20 cm above the soil surface</tissue>
    </source>
</reference>
<name>A0A0A8ZSY6_ARUDO</name>
<protein>
    <submittedName>
        <fullName evidence="1">Uncharacterized protein</fullName>
    </submittedName>
</protein>
<sequence>MLLLLPPVVITVNPVSTLSTMNVHTHIAFSMELHPPRYILWVSSSLFW</sequence>
<dbReference type="AlphaFoldDB" id="A0A0A8ZSY6"/>
<evidence type="ECO:0000313" key="1">
    <source>
        <dbReference type="EMBL" id="JAD37937.1"/>
    </source>
</evidence>
<dbReference type="EMBL" id="GBRH01259958">
    <property type="protein sequence ID" value="JAD37937.1"/>
    <property type="molecule type" value="Transcribed_RNA"/>
</dbReference>